<evidence type="ECO:0000256" key="1">
    <source>
        <dbReference type="SAM" id="MobiDB-lite"/>
    </source>
</evidence>
<name>A0AA38S348_9PEZI</name>
<dbReference type="EMBL" id="JANBVO010000009">
    <property type="protein sequence ID" value="KAJ9149784.1"/>
    <property type="molecule type" value="Genomic_DNA"/>
</dbReference>
<evidence type="ECO:0000313" key="3">
    <source>
        <dbReference type="Proteomes" id="UP001174694"/>
    </source>
</evidence>
<keyword evidence="3" id="KW-1185">Reference proteome</keyword>
<proteinExistence type="predicted"/>
<evidence type="ECO:0000313" key="2">
    <source>
        <dbReference type="EMBL" id="KAJ9149784.1"/>
    </source>
</evidence>
<accession>A0AA38S348</accession>
<feature type="compositionally biased region" description="Polar residues" evidence="1">
    <location>
        <begin position="59"/>
        <end position="78"/>
    </location>
</feature>
<feature type="region of interest" description="Disordered" evidence="1">
    <location>
        <begin position="98"/>
        <end position="117"/>
    </location>
</feature>
<organism evidence="2 3">
    <name type="scientific">Pleurostoma richardsiae</name>
    <dbReference type="NCBI Taxonomy" id="41990"/>
    <lineage>
        <taxon>Eukaryota</taxon>
        <taxon>Fungi</taxon>
        <taxon>Dikarya</taxon>
        <taxon>Ascomycota</taxon>
        <taxon>Pezizomycotina</taxon>
        <taxon>Sordariomycetes</taxon>
        <taxon>Sordariomycetidae</taxon>
        <taxon>Calosphaeriales</taxon>
        <taxon>Pleurostomataceae</taxon>
        <taxon>Pleurostoma</taxon>
    </lineage>
</organism>
<comment type="caution">
    <text evidence="2">The sequence shown here is derived from an EMBL/GenBank/DDBJ whole genome shotgun (WGS) entry which is preliminary data.</text>
</comment>
<gene>
    <name evidence="2" type="ORF">NKR23_g3999</name>
</gene>
<sequence length="224" mass="24095">MADLSPLIEAEDISAADIAQALGFSSFDAGSKKRKFNLHRDDAIVDRPTGARASPAGSGANSTALGRRPINSNSSTLPLHTGGSADLEQKNADEIALEDDEDGNDPEPHYIDMSRSPRPLHDDEVAALTAQAQIGAKLGAEGHAAEQVSIAGDAFTPDRHQTWYGRSGRGRGRSHGRTESVRLWWTEYHDPSFNDNPWSFLEKAKGLEPRGAWPSRGSVVGKNS</sequence>
<reference evidence="2" key="1">
    <citation type="submission" date="2022-07" db="EMBL/GenBank/DDBJ databases">
        <title>Fungi with potential for degradation of polypropylene.</title>
        <authorList>
            <person name="Gostincar C."/>
        </authorList>
    </citation>
    <scope>NUCLEOTIDE SEQUENCE</scope>
    <source>
        <strain evidence="2">EXF-13308</strain>
    </source>
</reference>
<dbReference type="AlphaFoldDB" id="A0AA38S348"/>
<dbReference type="Proteomes" id="UP001174694">
    <property type="component" value="Unassembled WGS sequence"/>
</dbReference>
<protein>
    <submittedName>
        <fullName evidence="2">Uncharacterized protein</fullName>
    </submittedName>
</protein>
<feature type="region of interest" description="Disordered" evidence="1">
    <location>
        <begin position="37"/>
        <end position="86"/>
    </location>
</feature>